<accession>A0A3P7NFL2</accession>
<organism evidence="2 3">
    <name type="scientific">Gongylonema pulchrum</name>
    <dbReference type="NCBI Taxonomy" id="637853"/>
    <lineage>
        <taxon>Eukaryota</taxon>
        <taxon>Metazoa</taxon>
        <taxon>Ecdysozoa</taxon>
        <taxon>Nematoda</taxon>
        <taxon>Chromadorea</taxon>
        <taxon>Rhabditida</taxon>
        <taxon>Spirurina</taxon>
        <taxon>Spiruromorpha</taxon>
        <taxon>Spiruroidea</taxon>
        <taxon>Gongylonematidae</taxon>
        <taxon>Gongylonema</taxon>
    </lineage>
</organism>
<proteinExistence type="predicted"/>
<dbReference type="Proteomes" id="UP000271098">
    <property type="component" value="Unassembled WGS sequence"/>
</dbReference>
<dbReference type="EMBL" id="UYRT01093600">
    <property type="protein sequence ID" value="VDN39020.1"/>
    <property type="molecule type" value="Genomic_DNA"/>
</dbReference>
<keyword evidence="1" id="KW-0812">Transmembrane</keyword>
<name>A0A3P7NFL2_9BILA</name>
<dbReference type="AlphaFoldDB" id="A0A3P7NFL2"/>
<dbReference type="OrthoDB" id="203862at2759"/>
<evidence type="ECO:0000256" key="1">
    <source>
        <dbReference type="SAM" id="Phobius"/>
    </source>
</evidence>
<evidence type="ECO:0000313" key="3">
    <source>
        <dbReference type="Proteomes" id="UP000271098"/>
    </source>
</evidence>
<keyword evidence="1" id="KW-0472">Membrane</keyword>
<feature type="transmembrane region" description="Helical" evidence="1">
    <location>
        <begin position="28"/>
        <end position="46"/>
    </location>
</feature>
<evidence type="ECO:0000313" key="2">
    <source>
        <dbReference type="EMBL" id="VDN39020.1"/>
    </source>
</evidence>
<sequence>MVAKGVCEQKVVGEQEQQLVRLYRRLDCATQICLPLIFIIFLMYYVMDVVYGDESSCFTSIANK</sequence>
<keyword evidence="1" id="KW-1133">Transmembrane helix</keyword>
<gene>
    <name evidence="2" type="ORF">GPUH_LOCUS21837</name>
</gene>
<protein>
    <submittedName>
        <fullName evidence="2">Uncharacterized protein</fullName>
    </submittedName>
</protein>
<keyword evidence="3" id="KW-1185">Reference proteome</keyword>
<reference evidence="2 3" key="1">
    <citation type="submission" date="2018-11" db="EMBL/GenBank/DDBJ databases">
        <authorList>
            <consortium name="Pathogen Informatics"/>
        </authorList>
    </citation>
    <scope>NUCLEOTIDE SEQUENCE [LARGE SCALE GENOMIC DNA]</scope>
</reference>